<dbReference type="SUPFAM" id="SSF102645">
    <property type="entry name" value="CoaB-like"/>
    <property type="match status" value="1"/>
</dbReference>
<dbReference type="AlphaFoldDB" id="A0A397DPU8"/>
<name>A0A397DPU8_APHAT</name>
<dbReference type="InterPro" id="IPR035929">
    <property type="entry name" value="CoaB-like_sf"/>
</dbReference>
<dbReference type="Gene3D" id="3.40.50.10300">
    <property type="entry name" value="CoaB-like"/>
    <property type="match status" value="1"/>
</dbReference>
<proteinExistence type="predicted"/>
<evidence type="ECO:0000313" key="3">
    <source>
        <dbReference type="Proteomes" id="UP000265716"/>
    </source>
</evidence>
<gene>
    <name evidence="2" type="ORF">DYB38_004017</name>
</gene>
<dbReference type="Gene3D" id="3.40.50.1820">
    <property type="entry name" value="alpha/beta hydrolase"/>
    <property type="match status" value="1"/>
</dbReference>
<reference evidence="2 3" key="1">
    <citation type="submission" date="2018-08" db="EMBL/GenBank/DDBJ databases">
        <title>Aphanomyces genome sequencing and annotation.</title>
        <authorList>
            <person name="Minardi D."/>
            <person name="Oidtmann B."/>
            <person name="Van Der Giezen M."/>
            <person name="Studholme D.J."/>
        </authorList>
    </citation>
    <scope>NUCLEOTIDE SEQUENCE [LARGE SCALE GENOMIC DNA]</scope>
    <source>
        <strain evidence="2 3">SA</strain>
    </source>
</reference>
<protein>
    <recommendedName>
        <fullName evidence="4">Fungal lipase-like domain-containing protein</fullName>
    </recommendedName>
</protein>
<evidence type="ECO:0000313" key="2">
    <source>
        <dbReference type="EMBL" id="RHY65978.1"/>
    </source>
</evidence>
<accession>A0A397DPU8</accession>
<evidence type="ECO:0000256" key="1">
    <source>
        <dbReference type="SAM" id="MobiDB-lite"/>
    </source>
</evidence>
<evidence type="ECO:0008006" key="4">
    <source>
        <dbReference type="Google" id="ProtNLM"/>
    </source>
</evidence>
<dbReference type="SUPFAM" id="SSF53474">
    <property type="entry name" value="alpha/beta-Hydrolases"/>
    <property type="match status" value="1"/>
</dbReference>
<dbReference type="InterPro" id="IPR029058">
    <property type="entry name" value="AB_hydrolase_fold"/>
</dbReference>
<organism evidence="2 3">
    <name type="scientific">Aphanomyces astaci</name>
    <name type="common">Crayfish plague agent</name>
    <dbReference type="NCBI Taxonomy" id="112090"/>
    <lineage>
        <taxon>Eukaryota</taxon>
        <taxon>Sar</taxon>
        <taxon>Stramenopiles</taxon>
        <taxon>Oomycota</taxon>
        <taxon>Saprolegniomycetes</taxon>
        <taxon>Saprolegniales</taxon>
        <taxon>Verrucalvaceae</taxon>
        <taxon>Aphanomyces</taxon>
    </lineage>
</organism>
<comment type="caution">
    <text evidence="2">The sequence shown here is derived from an EMBL/GenBank/DDBJ whole genome shotgun (WGS) entry which is preliminary data.</text>
</comment>
<sequence>MEFWGTLQKSLGGGAVPADSDAYVNKFFDNTAVEESWAIDEWTAKLKQFVAAQLADGRRVALVTCGSATVPLSGDSVMDAVSFGDRGAASAEHFLRAGYAVIFLHRHGSLAPFSRHFQLYIRDNRFLSMLRVDDTDNSLHVDPPNDDRHAQDLSTILTEAKDTSARLVHVSFTSVQQYLFYLRMAASVIDSAASRGLILLSASVLDYYVPSSIPSILPSIPSTPSTAASPPPPSSNTTKKESSSSLTLNLVRIPNLIAKIRRNYAPKACLVTLKSVADKGRLQRAAFRDIERWGVDVVVADSPMLPNELALISPQEEFVASPHLDEDCRHVELEVVCAAMLVEIHRAWSTRRQILKQGKALLLLTAKFSMMKENDTLNEDAMGNKNVPFKRGIRIYTERRHRDYSHAHAMLGYIYSKLGSAWSEGEQTRIRQSFENMVAVNFNRGLDAVDDLNDIDELRQAKAMAQCQLFLLKLGDLAYPQVPLAHMKNIHGVFFGTPRVGDAGFAARMKVLYGGDQLLNVMHPLDTVHAYPPTSEGYADAMLKVFLKEQNGTNRRTPSAFSVLPVTRAMDKLLEKAAKSKPAHTNAYHRCRYCTRRGDHRGDACPHRKDGCALCGNKGHSTGEHRCSVCSQFGHRGRECHTQGNVGMVELLAYFRFHHYLYYNTNLKQNVEFSSE</sequence>
<dbReference type="VEuPathDB" id="FungiDB:H257_06533"/>
<dbReference type="Proteomes" id="UP000265716">
    <property type="component" value="Unassembled WGS sequence"/>
</dbReference>
<dbReference type="EMBL" id="QUTC01004207">
    <property type="protein sequence ID" value="RHY65978.1"/>
    <property type="molecule type" value="Genomic_DNA"/>
</dbReference>
<feature type="region of interest" description="Disordered" evidence="1">
    <location>
        <begin position="221"/>
        <end position="243"/>
    </location>
</feature>